<keyword evidence="6" id="KW-1185">Reference proteome</keyword>
<protein>
    <submittedName>
        <fullName evidence="5">VID27-domain-containing protein</fullName>
    </submittedName>
</protein>
<evidence type="ECO:0000256" key="1">
    <source>
        <dbReference type="SAM" id="MobiDB-lite"/>
    </source>
</evidence>
<sequence>MNLLRKFIKASPTDEIASIPMGKFFLARSPQLPKGALECLYNDSVLSMKRTTKPFCYQLSATRAYQEGEASSQSTDGFEDADDDDAADQGARHSDERLFFLCADLHVRLVTRNDGSQIVTWRDVNGDDGETWEFAVDPDIRYSDVDSFMRALYACLYEQKYGRSLAGVQDNALVAEFGADGPPDLEPEPGLDLEPDLGLEPQPDLGLEQASARMSRPVGPVDDARRGPPKQEPVSDDDSYGDASSLPLFIFKDAVAVAGPEVAAFKAQLRIYDATADVFLLVAPSIDIRLVEATPCCLVSTTRRFAFCVRVAQEMNPVFNGDNAAFVFNLYSLDQDGRGASFLVLLQFRSADDFRCFGRHFQDAMSRSLNAKPAGGAADTAYLASMVQNMDLGGSSDDNNDDDNDDNNDNNDDGEAIERRIDKIIRGQVLSKHSRRSGLFVASDSDDDDDPVARNAHNFLALKDPNSGLSLGNANDRSYVTKGDNVGVFKYTDDGMGFVSTIRSLKDADGRKFVPRLSMLHQRDNCLLMTRDAPADCTIYKMDLARGEICESWDVADKGLFEAFAPVSKFAPLTDEQKLLGVSANALFHIDPRLSGSKIASGSSYKSYKTKVAFENLAVTDKGYVAVGLRDGSIRLYSELGKKATVTLPSIGESFEGLDVTKDGRWLLATCLNLLLLIDTQIGAGQKNSGEIGFRKYFDADKKPMPRRLGLRPEHVSLITQATGAPKIQFTRAVFNTSLANDETLIVTSTGPFVVLWSLKDAIKDKAKPALYKIIRHSENVMNKNFSFSSPNDIHAALQNDVVSTNRNALKVANKTSIMEGAGRR</sequence>
<dbReference type="InterPro" id="IPR013863">
    <property type="entry name" value="VID27_C"/>
</dbReference>
<feature type="compositionally biased region" description="Acidic residues" evidence="1">
    <location>
        <begin position="183"/>
        <end position="197"/>
    </location>
</feature>
<feature type="domain" description="Vid27 N-terminal" evidence="4">
    <location>
        <begin position="1"/>
        <end position="173"/>
    </location>
</feature>
<dbReference type="Pfam" id="PF08553">
    <property type="entry name" value="VID27"/>
    <property type="match status" value="1"/>
</dbReference>
<dbReference type="PANTHER" id="PTHR31913">
    <property type="entry name" value="VACUOLAR IMPORT AND DEGRADATION PROTEIN 27"/>
    <property type="match status" value="1"/>
</dbReference>
<feature type="region of interest" description="Disordered" evidence="1">
    <location>
        <begin position="67"/>
        <end position="89"/>
    </location>
</feature>
<dbReference type="PANTHER" id="PTHR31913:SF0">
    <property type="entry name" value="VACUOLAR IMPORT AND DEGRADATION PROTEIN 27"/>
    <property type="match status" value="1"/>
</dbReference>
<dbReference type="GO" id="GO:0005634">
    <property type="term" value="C:nucleus"/>
    <property type="evidence" value="ECO:0007669"/>
    <property type="project" value="TreeGrafter"/>
</dbReference>
<feature type="domain" description="Vacuolar import/degradation Vid27 C-terminal" evidence="2">
    <location>
        <begin position="465"/>
        <end position="820"/>
    </location>
</feature>
<proteinExistence type="predicted"/>
<feature type="compositionally biased region" description="Acidic residues" evidence="1">
    <location>
        <begin position="398"/>
        <end position="415"/>
    </location>
</feature>
<evidence type="ECO:0000259" key="2">
    <source>
        <dbReference type="Pfam" id="PF08553"/>
    </source>
</evidence>
<dbReference type="Pfam" id="PF17747">
    <property type="entry name" value="VID27_PH"/>
    <property type="match status" value="1"/>
</dbReference>
<dbReference type="Pfam" id="PF17748">
    <property type="entry name" value="VID27_N"/>
    <property type="match status" value="1"/>
</dbReference>
<dbReference type="Proteomes" id="UP000092555">
    <property type="component" value="Unassembled WGS sequence"/>
</dbReference>
<feature type="compositionally biased region" description="Polar residues" evidence="1">
    <location>
        <begin position="67"/>
        <end position="76"/>
    </location>
</feature>
<organism evidence="5 6">
    <name type="scientific">Metschnikowia bicuspidata var. bicuspidata NRRL YB-4993</name>
    <dbReference type="NCBI Taxonomy" id="869754"/>
    <lineage>
        <taxon>Eukaryota</taxon>
        <taxon>Fungi</taxon>
        <taxon>Dikarya</taxon>
        <taxon>Ascomycota</taxon>
        <taxon>Saccharomycotina</taxon>
        <taxon>Pichiomycetes</taxon>
        <taxon>Metschnikowiaceae</taxon>
        <taxon>Metschnikowia</taxon>
    </lineage>
</organism>
<evidence type="ECO:0000313" key="6">
    <source>
        <dbReference type="Proteomes" id="UP000092555"/>
    </source>
</evidence>
<feature type="compositionally biased region" description="Low complexity" evidence="1">
    <location>
        <begin position="198"/>
        <end position="208"/>
    </location>
</feature>
<feature type="compositionally biased region" description="Acidic residues" evidence="1">
    <location>
        <begin position="77"/>
        <end position="87"/>
    </location>
</feature>
<reference evidence="5 6" key="1">
    <citation type="submission" date="2016-05" db="EMBL/GenBank/DDBJ databases">
        <title>Comparative genomics of biotechnologically important yeasts.</title>
        <authorList>
            <consortium name="DOE Joint Genome Institute"/>
            <person name="Riley R."/>
            <person name="Haridas S."/>
            <person name="Wolfe K.H."/>
            <person name="Lopes M.R."/>
            <person name="Hittinger C.T."/>
            <person name="Goker M."/>
            <person name="Salamov A."/>
            <person name="Wisecaver J."/>
            <person name="Long T.M."/>
            <person name="Aerts A.L."/>
            <person name="Barry K."/>
            <person name="Choi C."/>
            <person name="Clum A."/>
            <person name="Coughlan A.Y."/>
            <person name="Deshpande S."/>
            <person name="Douglass A.P."/>
            <person name="Hanson S.J."/>
            <person name="Klenk H.-P."/>
            <person name="LaButti K."/>
            <person name="Lapidus A."/>
            <person name="Lindquist E."/>
            <person name="Lipzen A."/>
            <person name="Meier-kolthoff J.P."/>
            <person name="Ohm R.A."/>
            <person name="Otillar R.P."/>
            <person name="Pangilinan J."/>
            <person name="Peng Y."/>
            <person name="Rokas A."/>
            <person name="Rosa C.A."/>
            <person name="Scheuner C."/>
            <person name="Sibirny A.A."/>
            <person name="Slot J.C."/>
            <person name="Stielow J.B."/>
            <person name="Sun H."/>
            <person name="Kurtzman C.P."/>
            <person name="Blackwell M."/>
            <person name="Grigoriev I.V."/>
            <person name="Jeffries T.W."/>
        </authorList>
    </citation>
    <scope>NUCLEOTIDE SEQUENCE [LARGE SCALE GENOMIC DNA]</scope>
    <source>
        <strain evidence="5 6">NRRL YB-4993</strain>
    </source>
</reference>
<dbReference type="EMBL" id="LXTC01000003">
    <property type="protein sequence ID" value="OBA21446.1"/>
    <property type="molecule type" value="Genomic_DNA"/>
</dbReference>
<dbReference type="InterPro" id="IPR040768">
    <property type="entry name" value="Vid27_PH"/>
</dbReference>
<dbReference type="InterPro" id="IPR040979">
    <property type="entry name" value="Vid27_N"/>
</dbReference>
<gene>
    <name evidence="5" type="ORF">METBIDRAFT_11959</name>
</gene>
<feature type="region of interest" description="Disordered" evidence="1">
    <location>
        <begin position="392"/>
        <end position="416"/>
    </location>
</feature>
<dbReference type="InterPro" id="IPR040458">
    <property type="entry name" value="Vid27"/>
</dbReference>
<name>A0A1A0HBQ7_9ASCO</name>
<dbReference type="RefSeq" id="XP_018711956.1">
    <property type="nucleotide sequence ID" value="XM_018854132.1"/>
</dbReference>
<dbReference type="AlphaFoldDB" id="A0A1A0HBQ7"/>
<evidence type="ECO:0000313" key="5">
    <source>
        <dbReference type="EMBL" id="OBA21446.1"/>
    </source>
</evidence>
<accession>A0A1A0HBQ7</accession>
<evidence type="ECO:0000259" key="4">
    <source>
        <dbReference type="Pfam" id="PF17748"/>
    </source>
</evidence>
<dbReference type="GO" id="GO:0005737">
    <property type="term" value="C:cytoplasm"/>
    <property type="evidence" value="ECO:0007669"/>
    <property type="project" value="TreeGrafter"/>
</dbReference>
<feature type="region of interest" description="Disordered" evidence="1">
    <location>
        <begin position="177"/>
        <end position="240"/>
    </location>
</feature>
<dbReference type="GeneID" id="30027108"/>
<feature type="domain" description="Vid27 PH-like" evidence="3">
    <location>
        <begin position="263"/>
        <end position="365"/>
    </location>
</feature>
<evidence type="ECO:0000259" key="3">
    <source>
        <dbReference type="Pfam" id="PF17747"/>
    </source>
</evidence>
<dbReference type="SUPFAM" id="SSF69322">
    <property type="entry name" value="Tricorn protease domain 2"/>
    <property type="match status" value="1"/>
</dbReference>
<dbReference type="OrthoDB" id="10251113at2759"/>
<comment type="caution">
    <text evidence="5">The sequence shown here is derived from an EMBL/GenBank/DDBJ whole genome shotgun (WGS) entry which is preliminary data.</text>
</comment>